<keyword evidence="4 10" id="KW-0812">Transmembrane</keyword>
<evidence type="ECO:0000256" key="2">
    <source>
        <dbReference type="ARBA" id="ARBA00011085"/>
    </source>
</evidence>
<feature type="transmembrane region" description="Helical" evidence="10">
    <location>
        <begin position="159"/>
        <end position="178"/>
    </location>
</feature>
<evidence type="ECO:0000313" key="12">
    <source>
        <dbReference type="Proteomes" id="UP001218188"/>
    </source>
</evidence>
<evidence type="ECO:0000256" key="8">
    <source>
        <dbReference type="ARBA" id="ARBA00023170"/>
    </source>
</evidence>
<dbReference type="EMBL" id="JARJCM010000285">
    <property type="protein sequence ID" value="KAJ7019736.1"/>
    <property type="molecule type" value="Genomic_DNA"/>
</dbReference>
<dbReference type="AlphaFoldDB" id="A0AAD6S3R2"/>
<keyword evidence="12" id="KW-1185">Reference proteome</keyword>
<gene>
    <name evidence="11" type="ORF">C8F04DRAFT_1224444</name>
</gene>
<dbReference type="GO" id="GO:0005886">
    <property type="term" value="C:plasma membrane"/>
    <property type="evidence" value="ECO:0007669"/>
    <property type="project" value="TreeGrafter"/>
</dbReference>
<feature type="transmembrane region" description="Helical" evidence="10">
    <location>
        <begin position="34"/>
        <end position="54"/>
    </location>
</feature>
<evidence type="ECO:0000313" key="11">
    <source>
        <dbReference type="EMBL" id="KAJ7019736.1"/>
    </source>
</evidence>
<feature type="transmembrane region" description="Helical" evidence="10">
    <location>
        <begin position="107"/>
        <end position="127"/>
    </location>
</feature>
<evidence type="ECO:0000256" key="9">
    <source>
        <dbReference type="ARBA" id="ARBA00023224"/>
    </source>
</evidence>
<keyword evidence="6" id="KW-0297">G-protein coupled receptor</keyword>
<evidence type="ECO:0000256" key="3">
    <source>
        <dbReference type="ARBA" id="ARBA00022507"/>
    </source>
</evidence>
<keyword evidence="7 10" id="KW-0472">Membrane</keyword>
<sequence length="391" mass="44231">MPGALYAPAFVAAALVLVPLPGHWRARNIPTLSIISWLFILNVSYGVNAVVWAGNTDLVLPVWCDIVTKIKIGATFALPSSCLCLAVQLHAIASFLKTSNRRRRAMVLDLVLCYGLPILIMALHYIVQGHRYDIVEDFGCRPAMYISWLSLLLVDLPPAIASFLALVFCGLALSSFFRRRSAFIHMIKESDSGLTTSRYVRLMAMTTLLGTWNAIVIGIGLWATYSDGLRPWTSWADVHFNFSRIQPYPIAEFPGPLLRLTYLLWAAVPISALLFFSFFAFGEDAMKEYRNLRRWFRRQVLNLPDPQPLLHRTEIPSLYASSFGDASDVQYGTSLRQPSQALDLEPPLRNYVYPSRHYSATTFASETTIIPIEYPTIKDENFYNKMEFWAI</sequence>
<evidence type="ECO:0000256" key="4">
    <source>
        <dbReference type="ARBA" id="ARBA00022692"/>
    </source>
</evidence>
<dbReference type="GO" id="GO:0000750">
    <property type="term" value="P:pheromone-dependent signal transduction involved in conjugation with cellular fusion"/>
    <property type="evidence" value="ECO:0007669"/>
    <property type="project" value="TreeGrafter"/>
</dbReference>
<dbReference type="GO" id="GO:0004933">
    <property type="term" value="F:mating-type a-factor pheromone receptor activity"/>
    <property type="evidence" value="ECO:0007669"/>
    <property type="project" value="InterPro"/>
</dbReference>
<feature type="transmembrane region" description="Helical" evidence="10">
    <location>
        <begin position="199"/>
        <end position="225"/>
    </location>
</feature>
<comment type="subcellular location">
    <subcellularLocation>
        <location evidence="1">Membrane</location>
        <topology evidence="1">Multi-pass membrane protein</topology>
    </subcellularLocation>
</comment>
<dbReference type="Proteomes" id="UP001218188">
    <property type="component" value="Unassembled WGS sequence"/>
</dbReference>
<dbReference type="PRINTS" id="PR00900">
    <property type="entry name" value="PHEROMONEAR"/>
</dbReference>
<keyword evidence="5 10" id="KW-1133">Transmembrane helix</keyword>
<evidence type="ECO:0000256" key="5">
    <source>
        <dbReference type="ARBA" id="ARBA00022989"/>
    </source>
</evidence>
<dbReference type="Pfam" id="PF02076">
    <property type="entry name" value="STE3"/>
    <property type="match status" value="1"/>
</dbReference>
<feature type="transmembrane region" description="Helical" evidence="10">
    <location>
        <begin position="74"/>
        <end position="95"/>
    </location>
</feature>
<keyword evidence="8" id="KW-0675">Receptor</keyword>
<dbReference type="InterPro" id="IPR001546">
    <property type="entry name" value="GPCR_Pheromne_A_rcpt"/>
</dbReference>
<proteinExistence type="inferred from homology"/>
<evidence type="ECO:0000256" key="1">
    <source>
        <dbReference type="ARBA" id="ARBA00004141"/>
    </source>
</evidence>
<dbReference type="InterPro" id="IPR001499">
    <property type="entry name" value="GPCR_STE3"/>
</dbReference>
<dbReference type="PRINTS" id="PR00899">
    <property type="entry name" value="GPCRSTE3"/>
</dbReference>
<feature type="transmembrane region" description="Helical" evidence="10">
    <location>
        <begin position="6"/>
        <end position="22"/>
    </location>
</feature>
<evidence type="ECO:0000256" key="10">
    <source>
        <dbReference type="SAM" id="Phobius"/>
    </source>
</evidence>
<dbReference type="PANTHER" id="PTHR28097:SF1">
    <property type="entry name" value="PHEROMONE A FACTOR RECEPTOR"/>
    <property type="match status" value="1"/>
</dbReference>
<evidence type="ECO:0000256" key="7">
    <source>
        <dbReference type="ARBA" id="ARBA00023136"/>
    </source>
</evidence>
<protein>
    <submittedName>
        <fullName evidence="11">Fungal pheromone GPCR, STE3-type</fullName>
    </submittedName>
</protein>
<evidence type="ECO:0000256" key="6">
    <source>
        <dbReference type="ARBA" id="ARBA00023040"/>
    </source>
</evidence>
<feature type="transmembrane region" description="Helical" evidence="10">
    <location>
        <begin position="262"/>
        <end position="281"/>
    </location>
</feature>
<comment type="caution">
    <text evidence="11">The sequence shown here is derived from an EMBL/GenBank/DDBJ whole genome shotgun (WGS) entry which is preliminary data.</text>
</comment>
<accession>A0AAD6S3R2</accession>
<organism evidence="11 12">
    <name type="scientific">Mycena alexandri</name>
    <dbReference type="NCBI Taxonomy" id="1745969"/>
    <lineage>
        <taxon>Eukaryota</taxon>
        <taxon>Fungi</taxon>
        <taxon>Dikarya</taxon>
        <taxon>Basidiomycota</taxon>
        <taxon>Agaricomycotina</taxon>
        <taxon>Agaricomycetes</taxon>
        <taxon>Agaricomycetidae</taxon>
        <taxon>Agaricales</taxon>
        <taxon>Marasmiineae</taxon>
        <taxon>Mycenaceae</taxon>
        <taxon>Mycena</taxon>
    </lineage>
</organism>
<dbReference type="CDD" id="cd14966">
    <property type="entry name" value="7tmD_STE3"/>
    <property type="match status" value="1"/>
</dbReference>
<dbReference type="PANTHER" id="PTHR28097">
    <property type="entry name" value="PHEROMONE A FACTOR RECEPTOR"/>
    <property type="match status" value="1"/>
</dbReference>
<keyword evidence="3" id="KW-0589">Pheromone response</keyword>
<name>A0AAD6S3R2_9AGAR</name>
<comment type="similarity">
    <text evidence="2">Belongs to the G-protein coupled receptor 4 family.</text>
</comment>
<reference evidence="11" key="1">
    <citation type="submission" date="2023-03" db="EMBL/GenBank/DDBJ databases">
        <title>Massive genome expansion in bonnet fungi (Mycena s.s.) driven by repeated elements and novel gene families across ecological guilds.</title>
        <authorList>
            <consortium name="Lawrence Berkeley National Laboratory"/>
            <person name="Harder C.B."/>
            <person name="Miyauchi S."/>
            <person name="Viragh M."/>
            <person name="Kuo A."/>
            <person name="Thoen E."/>
            <person name="Andreopoulos B."/>
            <person name="Lu D."/>
            <person name="Skrede I."/>
            <person name="Drula E."/>
            <person name="Henrissat B."/>
            <person name="Morin E."/>
            <person name="Kohler A."/>
            <person name="Barry K."/>
            <person name="LaButti K."/>
            <person name="Morin E."/>
            <person name="Salamov A."/>
            <person name="Lipzen A."/>
            <person name="Mereny Z."/>
            <person name="Hegedus B."/>
            <person name="Baldrian P."/>
            <person name="Stursova M."/>
            <person name="Weitz H."/>
            <person name="Taylor A."/>
            <person name="Grigoriev I.V."/>
            <person name="Nagy L.G."/>
            <person name="Martin F."/>
            <person name="Kauserud H."/>
        </authorList>
    </citation>
    <scope>NUCLEOTIDE SEQUENCE</scope>
    <source>
        <strain evidence="11">CBHHK200</strain>
    </source>
</reference>
<keyword evidence="9" id="KW-0807">Transducer</keyword>